<sequence>MKVNDTLKLLMVLLVSAGMATSTLTACGGDSDSNTDVETDAGDNDTGGEDSGDVEEDGGDGPGDGVDIAPPPPRCGEEGASERCDADPETFEFGTASKISELKIADDTCCYDFDDNNNIDNALGGLANLIPNGGVDVANDAIAEGIADGSISLVLEHDGLTALEAGQNFNINFMLGAQSTENGELIDPASFDQGTAPQAVLPNATIIDDGGIPVVEAGPGTVVIVLEFFGLELALSVRNATIEADVVAEESSLEEGVTLENGRLGGLIIFEELIDEVNKVGANCGCLGNPETLVDLVALDNGEPACPEFSEAQLDSCVDDEAICGDIAGFCGTIPLVSSLADIDIDGDGDADAFSAGLTFSAVPAVIAGVEAEAAAE</sequence>
<feature type="region of interest" description="Disordered" evidence="1">
    <location>
        <begin position="25"/>
        <end position="85"/>
    </location>
</feature>
<feature type="signal peptide" evidence="2">
    <location>
        <begin position="1"/>
        <end position="26"/>
    </location>
</feature>
<accession>A0A328C899</accession>
<name>A0A328C899_9DELT</name>
<comment type="caution">
    <text evidence="3">The sequence shown here is derived from an EMBL/GenBank/DDBJ whole genome shotgun (WGS) entry which is preliminary data.</text>
</comment>
<evidence type="ECO:0000313" key="3">
    <source>
        <dbReference type="EMBL" id="RAL24645.1"/>
    </source>
</evidence>
<dbReference type="Proteomes" id="UP000249169">
    <property type="component" value="Unassembled WGS sequence"/>
</dbReference>
<dbReference type="EMBL" id="QHKO01000001">
    <property type="protein sequence ID" value="RAL24645.1"/>
    <property type="molecule type" value="Genomic_DNA"/>
</dbReference>
<proteinExistence type="predicted"/>
<feature type="compositionally biased region" description="Acidic residues" evidence="1">
    <location>
        <begin position="33"/>
        <end position="59"/>
    </location>
</feature>
<evidence type="ECO:0000313" key="4">
    <source>
        <dbReference type="Proteomes" id="UP000249169"/>
    </source>
</evidence>
<keyword evidence="4" id="KW-1185">Reference proteome</keyword>
<dbReference type="OrthoDB" id="5495549at2"/>
<evidence type="ECO:0000256" key="2">
    <source>
        <dbReference type="SAM" id="SignalP"/>
    </source>
</evidence>
<organism evidence="3 4">
    <name type="scientific">Lujinxingia litoralis</name>
    <dbReference type="NCBI Taxonomy" id="2211119"/>
    <lineage>
        <taxon>Bacteria</taxon>
        <taxon>Deltaproteobacteria</taxon>
        <taxon>Bradymonadales</taxon>
        <taxon>Lujinxingiaceae</taxon>
        <taxon>Lujinxingia</taxon>
    </lineage>
</organism>
<feature type="chain" id="PRO_5016337367" evidence="2">
    <location>
        <begin position="27"/>
        <end position="377"/>
    </location>
</feature>
<dbReference type="RefSeq" id="WP_111727817.1">
    <property type="nucleotide sequence ID" value="NZ_QHKO01000001.1"/>
</dbReference>
<dbReference type="PROSITE" id="PS51257">
    <property type="entry name" value="PROKAR_LIPOPROTEIN"/>
    <property type="match status" value="1"/>
</dbReference>
<keyword evidence="2" id="KW-0732">Signal</keyword>
<dbReference type="AlphaFoldDB" id="A0A328C899"/>
<feature type="compositionally biased region" description="Basic and acidic residues" evidence="1">
    <location>
        <begin position="75"/>
        <end position="85"/>
    </location>
</feature>
<gene>
    <name evidence="3" type="ORF">DL240_00095</name>
</gene>
<protein>
    <submittedName>
        <fullName evidence="3">Uncharacterized protein</fullName>
    </submittedName>
</protein>
<evidence type="ECO:0000256" key="1">
    <source>
        <dbReference type="SAM" id="MobiDB-lite"/>
    </source>
</evidence>
<reference evidence="3 4" key="1">
    <citation type="submission" date="2018-05" db="EMBL/GenBank/DDBJ databases">
        <title>Lujinxingia marina gen. nov. sp. nov., a new facultative anaerobic member of the class Deltaproteobacteria, and proposal of Lujinxingaceae fam. nov.</title>
        <authorList>
            <person name="Li C.-M."/>
        </authorList>
    </citation>
    <scope>NUCLEOTIDE SEQUENCE [LARGE SCALE GENOMIC DNA]</scope>
    <source>
        <strain evidence="3 4">B210</strain>
    </source>
</reference>